<protein>
    <submittedName>
        <fullName evidence="2">Uncharacterized protein</fullName>
    </submittedName>
</protein>
<dbReference type="AlphaFoldDB" id="A0A4Q8AEW2"/>
<gene>
    <name evidence="2" type="ORF">EV380_1964</name>
</gene>
<keyword evidence="1" id="KW-1133">Transmembrane helix</keyword>
<dbReference type="Proteomes" id="UP000292685">
    <property type="component" value="Unassembled WGS sequence"/>
</dbReference>
<feature type="transmembrane region" description="Helical" evidence="1">
    <location>
        <begin position="89"/>
        <end position="113"/>
    </location>
</feature>
<keyword evidence="1" id="KW-0472">Membrane</keyword>
<dbReference type="OrthoDB" id="5079801at2"/>
<accession>A0A4Q8AEW2</accession>
<name>A0A4Q8AEW2_9MICC</name>
<dbReference type="RefSeq" id="WP_130450991.1">
    <property type="nucleotide sequence ID" value="NZ_SHLA01000001.1"/>
</dbReference>
<reference evidence="2 3" key="1">
    <citation type="submission" date="2019-02" db="EMBL/GenBank/DDBJ databases">
        <title>Sequencing the genomes of 1000 actinobacteria strains.</title>
        <authorList>
            <person name="Klenk H.-P."/>
        </authorList>
    </citation>
    <scope>NUCLEOTIDE SEQUENCE [LARGE SCALE GENOMIC DNA]</scope>
    <source>
        <strain evidence="2 3">DSM 17364</strain>
    </source>
</reference>
<evidence type="ECO:0000313" key="3">
    <source>
        <dbReference type="Proteomes" id="UP000292685"/>
    </source>
</evidence>
<feature type="transmembrane region" description="Helical" evidence="1">
    <location>
        <begin position="62"/>
        <end position="80"/>
    </location>
</feature>
<dbReference type="EMBL" id="SHLA01000001">
    <property type="protein sequence ID" value="RZU62371.1"/>
    <property type="molecule type" value="Genomic_DNA"/>
</dbReference>
<sequence>MTTPAGTPDETLADDAVRVAGPFTLREVVVLIAAALILIGSLIPFVAGTRIVNAWVFSQTQFNQVVFLLGPLLVAAGFAWRRLAGRTRVALFSLTLDQWGSVLGLLAAGYYFFAAVTSMSFSFLLCFVGALALVASTTTAHVVGGFAADFVPGEGYLLARDVKPSAPAAVEPAPAARGGETPAQARPAVVVPEGSAPARGTGTAAADAAVPTDEAVRGDAAPGPFWFAVPHPREAFDEQTGMWAFTVEPGGWVLALADRGDTFLIQHPDGRVGVLRETDGIERA</sequence>
<evidence type="ECO:0000256" key="1">
    <source>
        <dbReference type="SAM" id="Phobius"/>
    </source>
</evidence>
<proteinExistence type="predicted"/>
<keyword evidence="1" id="KW-0812">Transmembrane</keyword>
<keyword evidence="3" id="KW-1185">Reference proteome</keyword>
<evidence type="ECO:0000313" key="2">
    <source>
        <dbReference type="EMBL" id="RZU62371.1"/>
    </source>
</evidence>
<organism evidence="2 3">
    <name type="scientific">Zhihengliuella halotolerans</name>
    <dbReference type="NCBI Taxonomy" id="370736"/>
    <lineage>
        <taxon>Bacteria</taxon>
        <taxon>Bacillati</taxon>
        <taxon>Actinomycetota</taxon>
        <taxon>Actinomycetes</taxon>
        <taxon>Micrococcales</taxon>
        <taxon>Micrococcaceae</taxon>
        <taxon>Zhihengliuella</taxon>
    </lineage>
</organism>
<feature type="transmembrane region" description="Helical" evidence="1">
    <location>
        <begin position="119"/>
        <end position="143"/>
    </location>
</feature>
<feature type="transmembrane region" description="Helical" evidence="1">
    <location>
        <begin position="28"/>
        <end position="47"/>
    </location>
</feature>
<comment type="caution">
    <text evidence="2">The sequence shown here is derived from an EMBL/GenBank/DDBJ whole genome shotgun (WGS) entry which is preliminary data.</text>
</comment>